<comment type="caution">
    <text evidence="2">The sequence shown here is derived from an EMBL/GenBank/DDBJ whole genome shotgun (WGS) entry which is preliminary data.</text>
</comment>
<organism evidence="2 3">
    <name type="scientific">Streptomyces diastatochromogenes</name>
    <dbReference type="NCBI Taxonomy" id="42236"/>
    <lineage>
        <taxon>Bacteria</taxon>
        <taxon>Bacillati</taxon>
        <taxon>Actinomycetota</taxon>
        <taxon>Actinomycetes</taxon>
        <taxon>Kitasatosporales</taxon>
        <taxon>Streptomycetaceae</taxon>
        <taxon>Streptomyces</taxon>
    </lineage>
</organism>
<dbReference type="InterPro" id="IPR032716">
    <property type="entry name" value="ACC_epsilon"/>
</dbReference>
<dbReference type="AlphaFoldDB" id="A0A233S7E1"/>
<dbReference type="GO" id="GO:0004658">
    <property type="term" value="F:propionyl-CoA carboxylase activity"/>
    <property type="evidence" value="ECO:0007669"/>
    <property type="project" value="InterPro"/>
</dbReference>
<dbReference type="Proteomes" id="UP000215483">
    <property type="component" value="Unassembled WGS sequence"/>
</dbReference>
<dbReference type="EMBL" id="MCGQ01000028">
    <property type="protein sequence ID" value="OXY91597.1"/>
    <property type="molecule type" value="Genomic_DNA"/>
</dbReference>
<accession>A0A233S7E1</accession>
<keyword evidence="3" id="KW-1185">Reference proteome</keyword>
<dbReference type="Pfam" id="PF13822">
    <property type="entry name" value="ACC_epsilon"/>
    <property type="match status" value="1"/>
</dbReference>
<evidence type="ECO:0000313" key="2">
    <source>
        <dbReference type="EMBL" id="OXY91597.1"/>
    </source>
</evidence>
<reference evidence="2 3" key="1">
    <citation type="submission" date="2016-07" db="EMBL/GenBank/DDBJ databases">
        <title>Draft genome of Streptomyces diastatochromogenes.</title>
        <authorList>
            <person name="Podduturi R."/>
            <person name="Lukassen M.B."/>
            <person name="Clausen N."/>
            <person name="Nielsen J.L."/>
            <person name="Jorgensen N.O."/>
        </authorList>
    </citation>
    <scope>NUCLEOTIDE SEQUENCE [LARGE SCALE GENOMIC DNA]</scope>
    <source>
        <strain evidence="2 3">DSM 40608</strain>
    </source>
</reference>
<evidence type="ECO:0008006" key="4">
    <source>
        <dbReference type="Google" id="ProtNLM"/>
    </source>
</evidence>
<evidence type="ECO:0000256" key="1">
    <source>
        <dbReference type="SAM" id="MobiDB-lite"/>
    </source>
</evidence>
<name>A0A233S7E1_STRDA</name>
<gene>
    <name evidence="2" type="ORF">BEK98_29220</name>
</gene>
<dbReference type="GO" id="GO:0003989">
    <property type="term" value="F:acetyl-CoA carboxylase activity"/>
    <property type="evidence" value="ECO:0007669"/>
    <property type="project" value="InterPro"/>
</dbReference>
<dbReference type="OrthoDB" id="9969654at2"/>
<protein>
    <recommendedName>
        <fullName evidence="4">Acyl-CoA carboxylase subunit epsilon</fullName>
    </recommendedName>
</protein>
<feature type="region of interest" description="Disordered" evidence="1">
    <location>
        <begin position="30"/>
        <end position="53"/>
    </location>
</feature>
<proteinExistence type="predicted"/>
<dbReference type="RefSeq" id="WP_094219818.1">
    <property type="nucleotide sequence ID" value="NZ_MCGQ01000028.1"/>
</dbReference>
<sequence length="66" mass="6780">MNAVKVVHGNPSEEELAAVLAVLLSVGQQHGHAAAAEGPKPSSQEASWSRGGRAYPAPAASWRFGS</sequence>
<evidence type="ECO:0000313" key="3">
    <source>
        <dbReference type="Proteomes" id="UP000215483"/>
    </source>
</evidence>